<keyword evidence="2" id="KW-1185">Reference proteome</keyword>
<dbReference type="Gramene" id="rna-AYBTSS11_LOCUS4093">
    <property type="protein sequence ID" value="CAJ1927562.1"/>
    <property type="gene ID" value="gene-AYBTSS11_LOCUS4093"/>
</dbReference>
<evidence type="ECO:0000313" key="2">
    <source>
        <dbReference type="Proteomes" id="UP001189624"/>
    </source>
</evidence>
<evidence type="ECO:0000313" key="1">
    <source>
        <dbReference type="EMBL" id="CAJ1927562.1"/>
    </source>
</evidence>
<sequence>MVESVDVKLLVAQKGHRETLGSAKHHVWENAVQHQGAPKVLGDHATLQRPWWRKILCIPGWWNLKRCSWGHPGPEHSNQHSLTRGKTGPCALHSGLVLDKRVHGGVSSGPAIQDIYGRKLDVLKQIVINQYMMDVDMIQISNPQTAGAMTCSDAKLNEVASTHLPAGEDGHTPMLVAVPEGRVHGGSLMAMLKGNSGLGTSVGRGLLCDSSLTSKACIVSMLLHRRLHEEKFYPSFGDDITNTMMSIAS</sequence>
<gene>
    <name evidence="1" type="ORF">AYBTSS11_LOCUS4093</name>
</gene>
<dbReference type="AlphaFoldDB" id="A0AA86RZR6"/>
<accession>A0AA86RZR6</accession>
<dbReference type="Proteomes" id="UP001189624">
    <property type="component" value="Chromosome 2"/>
</dbReference>
<proteinExistence type="predicted"/>
<name>A0AA86RZR6_9FABA</name>
<organism evidence="1 2">
    <name type="scientific">Sphenostylis stenocarpa</name>
    <dbReference type="NCBI Taxonomy" id="92480"/>
    <lineage>
        <taxon>Eukaryota</taxon>
        <taxon>Viridiplantae</taxon>
        <taxon>Streptophyta</taxon>
        <taxon>Embryophyta</taxon>
        <taxon>Tracheophyta</taxon>
        <taxon>Spermatophyta</taxon>
        <taxon>Magnoliopsida</taxon>
        <taxon>eudicotyledons</taxon>
        <taxon>Gunneridae</taxon>
        <taxon>Pentapetalae</taxon>
        <taxon>rosids</taxon>
        <taxon>fabids</taxon>
        <taxon>Fabales</taxon>
        <taxon>Fabaceae</taxon>
        <taxon>Papilionoideae</taxon>
        <taxon>50 kb inversion clade</taxon>
        <taxon>NPAAA clade</taxon>
        <taxon>indigoferoid/millettioid clade</taxon>
        <taxon>Phaseoleae</taxon>
        <taxon>Sphenostylis</taxon>
    </lineage>
</organism>
<protein>
    <submittedName>
        <fullName evidence="1">Uncharacterized protein</fullName>
    </submittedName>
</protein>
<dbReference type="EMBL" id="OY731399">
    <property type="protein sequence ID" value="CAJ1927562.1"/>
    <property type="molecule type" value="Genomic_DNA"/>
</dbReference>
<reference evidence="1" key="1">
    <citation type="submission" date="2023-10" db="EMBL/GenBank/DDBJ databases">
        <authorList>
            <person name="Domelevo Entfellner J.-B."/>
        </authorList>
    </citation>
    <scope>NUCLEOTIDE SEQUENCE</scope>
</reference>